<feature type="signal peptide" evidence="5">
    <location>
        <begin position="1"/>
        <end position="22"/>
    </location>
</feature>
<name>A0A3S9HCU3_9LACT</name>
<comment type="similarity">
    <text evidence="1 5">Belongs to the bacterial solute-binding protein 1 family.</text>
</comment>
<keyword evidence="5" id="KW-0449">Lipoprotein</keyword>
<dbReference type="GO" id="GO:1901982">
    <property type="term" value="F:maltose binding"/>
    <property type="evidence" value="ECO:0007669"/>
    <property type="project" value="TreeGrafter"/>
</dbReference>
<evidence type="ECO:0000256" key="5">
    <source>
        <dbReference type="RuleBase" id="RU365005"/>
    </source>
</evidence>
<dbReference type="GO" id="GO:0042956">
    <property type="term" value="P:maltodextrin transmembrane transport"/>
    <property type="evidence" value="ECO:0007669"/>
    <property type="project" value="TreeGrafter"/>
</dbReference>
<dbReference type="Proteomes" id="UP000273326">
    <property type="component" value="Chromosome"/>
</dbReference>
<protein>
    <recommendedName>
        <fullName evidence="5">Maltodextrin-binding protein</fullName>
    </recommendedName>
</protein>
<evidence type="ECO:0000256" key="2">
    <source>
        <dbReference type="ARBA" id="ARBA00022448"/>
    </source>
</evidence>
<dbReference type="OrthoDB" id="9766758at2"/>
<evidence type="ECO:0000313" key="8">
    <source>
        <dbReference type="Proteomes" id="UP000273326"/>
    </source>
</evidence>
<dbReference type="PANTHER" id="PTHR30061">
    <property type="entry name" value="MALTOSE-BINDING PERIPLASMIC PROTEIN"/>
    <property type="match status" value="1"/>
</dbReference>
<dbReference type="GO" id="GO:0015768">
    <property type="term" value="P:maltose transport"/>
    <property type="evidence" value="ECO:0007669"/>
    <property type="project" value="TreeGrafter"/>
</dbReference>
<dbReference type="SUPFAM" id="SSF53850">
    <property type="entry name" value="Periplasmic binding protein-like II"/>
    <property type="match status" value="1"/>
</dbReference>
<dbReference type="AlphaFoldDB" id="A0A3S9HCU3"/>
<dbReference type="KEGG" id="jeh:EJN90_10200"/>
<evidence type="ECO:0000256" key="1">
    <source>
        <dbReference type="ARBA" id="ARBA00008520"/>
    </source>
</evidence>
<dbReference type="Gene3D" id="3.40.190.10">
    <property type="entry name" value="Periplasmic binding protein-like II"/>
    <property type="match status" value="2"/>
</dbReference>
<evidence type="ECO:0000256" key="3">
    <source>
        <dbReference type="ARBA" id="ARBA00022597"/>
    </source>
</evidence>
<sequence>MVSDWKKTKLGLITASAAFLLAACGGSGDSTESEAAAGGDTADTTQTSDAAGDFSGQTLKVTVGDDYTSFVESIIPSFEEEYGVTIELAEIDMFDNLEALPLDGPAGLGPDVMIAPYDRVGGLGLQGHLLEVELPDDGRYDSMDELQVTADATYFGSPFVIEALVMYYNKDLIDTAPTTFAELEALTEDERFAFASEAGKSTAFLANWVDFYNSYGLLAGFGGYVFGEEGTNITDVGLNTPEAIEAIEYAQKWFQEIWPQGMLDKTTSGNFIDDQFISGKTAAITNGPWGAASYRDGGVNYGVAPVPTLPNGEAYAPFAGGKAWVISSYSEVGELAQEWLNYVTNEENMMALFTDYTNEIPANQAARKQITDAGDNELAVAVIEQYNTAVPMPNIPEMAEVWTGAETMMFDAGSNNKTAEESANDSVEIIKQNIEQKY</sequence>
<dbReference type="PANTHER" id="PTHR30061:SF50">
    <property type="entry name" value="MALTOSE_MALTODEXTRIN-BINDING PERIPLASMIC PROTEIN"/>
    <property type="match status" value="1"/>
</dbReference>
<dbReference type="GO" id="GO:0055052">
    <property type="term" value="C:ATP-binding cassette (ABC) transporter complex, substrate-binding subunit-containing"/>
    <property type="evidence" value="ECO:0007669"/>
    <property type="project" value="TreeGrafter"/>
</dbReference>
<reference evidence="8" key="1">
    <citation type="submission" date="2018-12" db="EMBL/GenBank/DDBJ databases">
        <title>Complete genome sequencing of Jeotgalibaca sp. H21T32.</title>
        <authorList>
            <person name="Bae J.-W."/>
            <person name="Lee S.-Y."/>
        </authorList>
    </citation>
    <scope>NUCLEOTIDE SEQUENCE [LARGE SCALE GENOMIC DNA]</scope>
    <source>
        <strain evidence="8">H21T32</strain>
    </source>
</reference>
<dbReference type="EMBL" id="CP034465">
    <property type="protein sequence ID" value="AZP04983.1"/>
    <property type="molecule type" value="Genomic_DNA"/>
</dbReference>
<dbReference type="InterPro" id="IPR006060">
    <property type="entry name" value="Maltose/Cyclodextrin-bd"/>
</dbReference>
<dbReference type="PRINTS" id="PR00181">
    <property type="entry name" value="MALTOSEBP"/>
</dbReference>
<proteinExistence type="inferred from homology"/>
<feature type="compositionally biased region" description="Low complexity" evidence="6">
    <location>
        <begin position="35"/>
        <end position="50"/>
    </location>
</feature>
<keyword evidence="5" id="KW-0472">Membrane</keyword>
<dbReference type="InterPro" id="IPR006059">
    <property type="entry name" value="SBP"/>
</dbReference>
<dbReference type="Pfam" id="PF13416">
    <property type="entry name" value="SBP_bac_8"/>
    <property type="match status" value="1"/>
</dbReference>
<organism evidence="7 8">
    <name type="scientific">Jeotgalibaca ciconiae</name>
    <dbReference type="NCBI Taxonomy" id="2496265"/>
    <lineage>
        <taxon>Bacteria</taxon>
        <taxon>Bacillati</taxon>
        <taxon>Bacillota</taxon>
        <taxon>Bacilli</taxon>
        <taxon>Lactobacillales</taxon>
        <taxon>Carnobacteriaceae</taxon>
        <taxon>Jeotgalibaca</taxon>
    </lineage>
</organism>
<keyword evidence="3 5" id="KW-0762">Sugar transport</keyword>
<keyword evidence="8" id="KW-1185">Reference proteome</keyword>
<evidence type="ECO:0000313" key="7">
    <source>
        <dbReference type="EMBL" id="AZP04983.1"/>
    </source>
</evidence>
<dbReference type="PROSITE" id="PS51257">
    <property type="entry name" value="PROKAR_LIPOPROTEIN"/>
    <property type="match status" value="1"/>
</dbReference>
<keyword evidence="4 5" id="KW-0732">Signal</keyword>
<evidence type="ECO:0000256" key="4">
    <source>
        <dbReference type="ARBA" id="ARBA00022729"/>
    </source>
</evidence>
<keyword evidence="5" id="KW-1003">Cell membrane</keyword>
<keyword evidence="2 5" id="KW-0813">Transport</keyword>
<evidence type="ECO:0000256" key="6">
    <source>
        <dbReference type="SAM" id="MobiDB-lite"/>
    </source>
</evidence>
<accession>A0A3S9HCU3</accession>
<comment type="subcellular location">
    <subcellularLocation>
        <location evidence="5">Cell membrane</location>
        <topology evidence="5">Lipid-anchor</topology>
    </subcellularLocation>
</comment>
<feature type="region of interest" description="Disordered" evidence="6">
    <location>
        <begin position="30"/>
        <end position="50"/>
    </location>
</feature>
<dbReference type="GO" id="GO:0015144">
    <property type="term" value="F:carbohydrate transmembrane transporter activity"/>
    <property type="evidence" value="ECO:0007669"/>
    <property type="project" value="InterPro"/>
</dbReference>
<gene>
    <name evidence="7" type="ORF">EJN90_10200</name>
</gene>
<feature type="chain" id="PRO_5039758498" description="Maltodextrin-binding protein" evidence="5">
    <location>
        <begin position="23"/>
        <end position="438"/>
    </location>
</feature>
<dbReference type="RefSeq" id="WP_126110918.1">
    <property type="nucleotide sequence ID" value="NZ_CP034465.1"/>
</dbReference>